<proteinExistence type="predicted"/>
<comment type="caution">
    <text evidence="1">The sequence shown here is derived from an EMBL/GenBank/DDBJ whole genome shotgun (WGS) entry which is preliminary data.</text>
</comment>
<reference evidence="1 2" key="1">
    <citation type="journal article" date="2022" name="DNA Res.">
        <title>Chromosomal-level genome assembly of the orchid tree Bauhinia variegata (Leguminosae; Cercidoideae) supports the allotetraploid origin hypothesis of Bauhinia.</title>
        <authorList>
            <person name="Zhong Y."/>
            <person name="Chen Y."/>
            <person name="Zheng D."/>
            <person name="Pang J."/>
            <person name="Liu Y."/>
            <person name="Luo S."/>
            <person name="Meng S."/>
            <person name="Qian L."/>
            <person name="Wei D."/>
            <person name="Dai S."/>
            <person name="Zhou R."/>
        </authorList>
    </citation>
    <scope>NUCLEOTIDE SEQUENCE [LARGE SCALE GENOMIC DNA]</scope>
    <source>
        <strain evidence="1">BV-YZ2020</strain>
    </source>
</reference>
<evidence type="ECO:0000313" key="2">
    <source>
        <dbReference type="Proteomes" id="UP000828941"/>
    </source>
</evidence>
<accession>A0ACB9L7E4</accession>
<protein>
    <submittedName>
        <fullName evidence="1">Uncharacterized protein</fullName>
    </submittedName>
</protein>
<name>A0ACB9L7E4_BAUVA</name>
<keyword evidence="2" id="KW-1185">Reference proteome</keyword>
<dbReference type="Proteomes" id="UP000828941">
    <property type="component" value="Chromosome 12"/>
</dbReference>
<sequence length="373" mass="42210">MGFLTGAHVAPDDTESPTFHQWYTKNLMVSSWLINAMAPEIKRSFMFLPTAREIWEAVRDSYLDGEDLARLFELKTTIWQLKQGDREVTSYWLELTALWQELDHLSTEEWNCAHDVVRYKDKIEKERVFQFLARLNKELDDVRSRILSRNPLPSTREVFSKVRREASRRKIMLQEASPALTSDSSALFSKSNGTGKGQKGKVICEHCKKLGHSKDVCWEIHGKTVICDYCKKPGHSKDTCWEIHGKPANWKPRKGKPKGYQTSQASSNPDQIHTPPDFNKEQLSQLIKLLGGLQKTESESTHTASMAHQGKHAFLANHVNKWVVDSGASDHMTSDSKKFSTYIPSAGNQKINTANGSSSSIAGSLIGEDDWQC</sequence>
<evidence type="ECO:0000313" key="1">
    <source>
        <dbReference type="EMBL" id="KAI4305241.1"/>
    </source>
</evidence>
<gene>
    <name evidence="1" type="ORF">L6164_028619</name>
</gene>
<organism evidence="1 2">
    <name type="scientific">Bauhinia variegata</name>
    <name type="common">Purple orchid tree</name>
    <name type="synonym">Phanera variegata</name>
    <dbReference type="NCBI Taxonomy" id="167791"/>
    <lineage>
        <taxon>Eukaryota</taxon>
        <taxon>Viridiplantae</taxon>
        <taxon>Streptophyta</taxon>
        <taxon>Embryophyta</taxon>
        <taxon>Tracheophyta</taxon>
        <taxon>Spermatophyta</taxon>
        <taxon>Magnoliopsida</taxon>
        <taxon>eudicotyledons</taxon>
        <taxon>Gunneridae</taxon>
        <taxon>Pentapetalae</taxon>
        <taxon>rosids</taxon>
        <taxon>fabids</taxon>
        <taxon>Fabales</taxon>
        <taxon>Fabaceae</taxon>
        <taxon>Cercidoideae</taxon>
        <taxon>Cercideae</taxon>
        <taxon>Bauhiniinae</taxon>
        <taxon>Bauhinia</taxon>
    </lineage>
</organism>
<dbReference type="EMBL" id="CM039437">
    <property type="protein sequence ID" value="KAI4305241.1"/>
    <property type="molecule type" value="Genomic_DNA"/>
</dbReference>